<dbReference type="GO" id="GO:0005829">
    <property type="term" value="C:cytosol"/>
    <property type="evidence" value="ECO:0007669"/>
    <property type="project" value="TreeGrafter"/>
</dbReference>
<dbReference type="PANTHER" id="PTHR10996">
    <property type="entry name" value="2-HYDROXYACID DEHYDROGENASE-RELATED"/>
    <property type="match status" value="1"/>
</dbReference>
<accession>A0A1X0IIF5</accession>
<evidence type="ECO:0000313" key="7">
    <source>
        <dbReference type="Proteomes" id="UP000192534"/>
    </source>
</evidence>
<dbReference type="GO" id="GO:0030267">
    <property type="term" value="F:glyoxylate reductase (NADPH) activity"/>
    <property type="evidence" value="ECO:0007669"/>
    <property type="project" value="TreeGrafter"/>
</dbReference>
<evidence type="ECO:0000259" key="4">
    <source>
        <dbReference type="Pfam" id="PF00389"/>
    </source>
</evidence>
<dbReference type="SUPFAM" id="SSF51735">
    <property type="entry name" value="NAD(P)-binding Rossmann-fold domains"/>
    <property type="match status" value="1"/>
</dbReference>
<dbReference type="InterPro" id="IPR006139">
    <property type="entry name" value="D-isomer_2_OHA_DH_cat_dom"/>
</dbReference>
<organism evidence="6 7">
    <name type="scientific">Mycolicibacterium rhodesiae</name>
    <name type="common">Mycobacterium rhodesiae</name>
    <dbReference type="NCBI Taxonomy" id="36814"/>
    <lineage>
        <taxon>Bacteria</taxon>
        <taxon>Bacillati</taxon>
        <taxon>Actinomycetota</taxon>
        <taxon>Actinomycetes</taxon>
        <taxon>Mycobacteriales</taxon>
        <taxon>Mycobacteriaceae</taxon>
        <taxon>Mycolicibacterium</taxon>
    </lineage>
</organism>
<dbReference type="AlphaFoldDB" id="A0A1X0IIF5"/>
<proteinExistence type="inferred from homology"/>
<dbReference type="InterPro" id="IPR050223">
    <property type="entry name" value="D-isomer_2-hydroxyacid_DH"/>
</dbReference>
<feature type="domain" description="D-isomer specific 2-hydroxyacid dehydrogenase NAD-binding" evidence="5">
    <location>
        <begin position="114"/>
        <end position="299"/>
    </location>
</feature>
<dbReference type="Pfam" id="PF02826">
    <property type="entry name" value="2-Hacid_dh_C"/>
    <property type="match status" value="1"/>
</dbReference>
<dbReference type="Pfam" id="PF00389">
    <property type="entry name" value="2-Hacid_dh"/>
    <property type="match status" value="1"/>
</dbReference>
<protein>
    <submittedName>
        <fullName evidence="6">Hydroxyacid dehydrogenase</fullName>
    </submittedName>
</protein>
<dbReference type="OrthoDB" id="117809at2"/>
<evidence type="ECO:0000256" key="3">
    <source>
        <dbReference type="RuleBase" id="RU003719"/>
    </source>
</evidence>
<dbReference type="SUPFAM" id="SSF52283">
    <property type="entry name" value="Formate/glycerate dehydrogenase catalytic domain-like"/>
    <property type="match status" value="1"/>
</dbReference>
<evidence type="ECO:0000313" key="6">
    <source>
        <dbReference type="EMBL" id="ORB47050.1"/>
    </source>
</evidence>
<name>A0A1X0IIF5_MYCRH</name>
<dbReference type="Gene3D" id="3.40.50.720">
    <property type="entry name" value="NAD(P)-binding Rossmann-like Domain"/>
    <property type="match status" value="2"/>
</dbReference>
<keyword evidence="7" id="KW-1185">Reference proteome</keyword>
<dbReference type="PANTHER" id="PTHR10996:SF257">
    <property type="entry name" value="GLYOXYLATE REDUCTASE 1"/>
    <property type="match status" value="1"/>
</dbReference>
<dbReference type="CDD" id="cd12157">
    <property type="entry name" value="PTDH"/>
    <property type="match status" value="1"/>
</dbReference>
<comment type="caution">
    <text evidence="6">The sequence shown here is derived from an EMBL/GenBank/DDBJ whole genome shotgun (WGS) entry which is preliminary data.</text>
</comment>
<evidence type="ECO:0000259" key="5">
    <source>
        <dbReference type="Pfam" id="PF02826"/>
    </source>
</evidence>
<sequence>MNTHQRRPLVVLSHRVHPQVITLLSQRCEVIPNQHEDSLPAAELQRRAANADALMVFMPDRIDADFLDACPRLRVIAGALKGDDNIDLEACTSRGIWMTRVEDLLTDPTAELAVGLLIGLARNVAPGDRRVRAGFPGWRPVLYGQSLIGATIGIIGAGAVGRAVARLLRGFDARLRYSDPAPVPAAVADFLGLEQVTLTELLTSSDAVIVCAPLGPDTMHLLDRAALASMRAGALLVNVGRGSVVCEDVVAELLRLGHLGGYAADVFEFEDYSRPERPGHPHPGLIGQPEKTLFTPHLGSAVDAARLAIEQRAATSILQALAGDVPEGAANSVHQGSAIMPLPRE</sequence>
<dbReference type="RefSeq" id="WP_057979823.1">
    <property type="nucleotide sequence ID" value="NZ_JACKUO010000012.1"/>
</dbReference>
<dbReference type="GO" id="GO:0051287">
    <property type="term" value="F:NAD binding"/>
    <property type="evidence" value="ECO:0007669"/>
    <property type="project" value="InterPro"/>
</dbReference>
<reference evidence="6 7" key="1">
    <citation type="submission" date="2016-12" db="EMBL/GenBank/DDBJ databases">
        <title>The new phylogeny of genus Mycobacterium.</title>
        <authorList>
            <person name="Tortoli E."/>
            <person name="Trovato A."/>
            <person name="Cirillo D.M."/>
        </authorList>
    </citation>
    <scope>NUCLEOTIDE SEQUENCE [LARGE SCALE GENOMIC DNA]</scope>
    <source>
        <strain evidence="6 7">DSM 44223</strain>
    </source>
</reference>
<keyword evidence="2 3" id="KW-0560">Oxidoreductase</keyword>
<dbReference type="Proteomes" id="UP000192534">
    <property type="component" value="Unassembled WGS sequence"/>
</dbReference>
<dbReference type="EMBL" id="MVIH01000033">
    <property type="protein sequence ID" value="ORB47050.1"/>
    <property type="molecule type" value="Genomic_DNA"/>
</dbReference>
<dbReference type="GO" id="GO:0008465">
    <property type="term" value="F:hydroxypyruvate reductase (NADH) activity"/>
    <property type="evidence" value="ECO:0007669"/>
    <property type="project" value="TreeGrafter"/>
</dbReference>
<comment type="similarity">
    <text evidence="1 3">Belongs to the D-isomer specific 2-hydroxyacid dehydrogenase family.</text>
</comment>
<dbReference type="InterPro" id="IPR006140">
    <property type="entry name" value="D-isomer_DH_NAD-bd"/>
</dbReference>
<dbReference type="InterPro" id="IPR036291">
    <property type="entry name" value="NAD(P)-bd_dom_sf"/>
</dbReference>
<feature type="domain" description="D-isomer specific 2-hydroxyacid dehydrogenase catalytic" evidence="4">
    <location>
        <begin position="10"/>
        <end position="331"/>
    </location>
</feature>
<gene>
    <name evidence="6" type="ORF">BST42_28500</name>
</gene>
<evidence type="ECO:0000256" key="1">
    <source>
        <dbReference type="ARBA" id="ARBA00005854"/>
    </source>
</evidence>
<evidence type="ECO:0000256" key="2">
    <source>
        <dbReference type="ARBA" id="ARBA00023002"/>
    </source>
</evidence>